<dbReference type="SUPFAM" id="SSF56112">
    <property type="entry name" value="Protein kinase-like (PK-like)"/>
    <property type="match status" value="1"/>
</dbReference>
<dbReference type="InterPro" id="IPR045874">
    <property type="entry name" value="LRK10/LRL21-25-like"/>
</dbReference>
<accession>A0A978VG93</accession>
<sequence length="174" mass="20027">MNPSDRPIMNRVKEMLEEEVESIQMPPKPFLCPQEKPLNDERDRKKGTNIYGALKSYMVIQVEHKIVTVYFPCSLVFDFELARLPPLDNSIVFVTAVRGIMGYIAPKLFSRNIGAVSNKVNVYSFGMLLMEMASRRKNLNAAAEHTSQIYFPLWVCDQFNEGNDLEMENEIEDE</sequence>
<dbReference type="EMBL" id="JAEACU010000005">
    <property type="protein sequence ID" value="KAH7529382.1"/>
    <property type="molecule type" value="Genomic_DNA"/>
</dbReference>
<evidence type="ECO:0000256" key="1">
    <source>
        <dbReference type="ARBA" id="ARBA00004479"/>
    </source>
</evidence>
<keyword evidence="3" id="KW-0812">Transmembrane</keyword>
<keyword evidence="4" id="KW-0732">Signal</keyword>
<dbReference type="AlphaFoldDB" id="A0A978VG93"/>
<proteinExistence type="predicted"/>
<comment type="caution">
    <text evidence="8">The sequence shown here is derived from an EMBL/GenBank/DDBJ whole genome shotgun (WGS) entry which is preliminary data.</text>
</comment>
<keyword evidence="6" id="KW-0472">Membrane</keyword>
<reference evidence="8" key="1">
    <citation type="journal article" date="2021" name="Front. Plant Sci.">
        <title>Chromosome-Scale Genome Assembly for Chinese Sour Jujube and Insights Into Its Genome Evolution and Domestication Signature.</title>
        <authorList>
            <person name="Shen L.-Y."/>
            <person name="Luo H."/>
            <person name="Wang X.-L."/>
            <person name="Wang X.-M."/>
            <person name="Qiu X.-J."/>
            <person name="Liu H."/>
            <person name="Zhou S.-S."/>
            <person name="Jia K.-H."/>
            <person name="Nie S."/>
            <person name="Bao Y.-T."/>
            <person name="Zhang R.-G."/>
            <person name="Yun Q.-Z."/>
            <person name="Chai Y.-H."/>
            <person name="Lu J.-Y."/>
            <person name="Li Y."/>
            <person name="Zhao S.-W."/>
            <person name="Mao J.-F."/>
            <person name="Jia S.-G."/>
            <person name="Mao Y.-M."/>
        </authorList>
    </citation>
    <scope>NUCLEOTIDE SEQUENCE</scope>
    <source>
        <strain evidence="8">AT0</strain>
        <tissue evidence="8">Leaf</tissue>
    </source>
</reference>
<dbReference type="InterPro" id="IPR011009">
    <property type="entry name" value="Kinase-like_dom_sf"/>
</dbReference>
<evidence type="ECO:0008006" key="10">
    <source>
        <dbReference type="Google" id="ProtNLM"/>
    </source>
</evidence>
<name>A0A978VG93_ZIZJJ</name>
<keyword evidence="5" id="KW-1133">Transmembrane helix</keyword>
<dbReference type="GO" id="GO:0004674">
    <property type="term" value="F:protein serine/threonine kinase activity"/>
    <property type="evidence" value="ECO:0007669"/>
    <property type="project" value="UniProtKB-KW"/>
</dbReference>
<dbReference type="GO" id="GO:0016020">
    <property type="term" value="C:membrane"/>
    <property type="evidence" value="ECO:0007669"/>
    <property type="project" value="UniProtKB-SubCell"/>
</dbReference>
<evidence type="ECO:0000256" key="5">
    <source>
        <dbReference type="ARBA" id="ARBA00022989"/>
    </source>
</evidence>
<organism evidence="8 9">
    <name type="scientific">Ziziphus jujuba var. spinosa</name>
    <dbReference type="NCBI Taxonomy" id="714518"/>
    <lineage>
        <taxon>Eukaryota</taxon>
        <taxon>Viridiplantae</taxon>
        <taxon>Streptophyta</taxon>
        <taxon>Embryophyta</taxon>
        <taxon>Tracheophyta</taxon>
        <taxon>Spermatophyta</taxon>
        <taxon>Magnoliopsida</taxon>
        <taxon>eudicotyledons</taxon>
        <taxon>Gunneridae</taxon>
        <taxon>Pentapetalae</taxon>
        <taxon>rosids</taxon>
        <taxon>fabids</taxon>
        <taxon>Rosales</taxon>
        <taxon>Rhamnaceae</taxon>
        <taxon>Paliureae</taxon>
        <taxon>Ziziphus</taxon>
    </lineage>
</organism>
<evidence type="ECO:0000256" key="2">
    <source>
        <dbReference type="ARBA" id="ARBA00022527"/>
    </source>
</evidence>
<comment type="subcellular location">
    <subcellularLocation>
        <location evidence="1">Membrane</location>
        <topology evidence="1">Single-pass type I membrane protein</topology>
    </subcellularLocation>
</comment>
<keyword evidence="2" id="KW-0808">Transferase</keyword>
<dbReference type="Proteomes" id="UP000813462">
    <property type="component" value="Unassembled WGS sequence"/>
</dbReference>
<keyword evidence="7" id="KW-0325">Glycoprotein</keyword>
<protein>
    <recommendedName>
        <fullName evidence="10">Rust resistance kinase Lr10-like</fullName>
    </recommendedName>
</protein>
<evidence type="ECO:0000256" key="6">
    <source>
        <dbReference type="ARBA" id="ARBA00023136"/>
    </source>
</evidence>
<gene>
    <name evidence="8" type="ORF">FEM48_Zijuj05G0178400</name>
</gene>
<evidence type="ECO:0000313" key="8">
    <source>
        <dbReference type="EMBL" id="KAH7529382.1"/>
    </source>
</evidence>
<keyword evidence="2" id="KW-0418">Kinase</keyword>
<dbReference type="Gene3D" id="1.10.510.10">
    <property type="entry name" value="Transferase(Phosphotransferase) domain 1"/>
    <property type="match status" value="1"/>
</dbReference>
<evidence type="ECO:0000313" key="9">
    <source>
        <dbReference type="Proteomes" id="UP000813462"/>
    </source>
</evidence>
<dbReference type="PANTHER" id="PTHR27009">
    <property type="entry name" value="RUST RESISTANCE KINASE LR10-RELATED"/>
    <property type="match status" value="1"/>
</dbReference>
<evidence type="ECO:0000256" key="7">
    <source>
        <dbReference type="ARBA" id="ARBA00023180"/>
    </source>
</evidence>
<keyword evidence="2" id="KW-0723">Serine/threonine-protein kinase</keyword>
<evidence type="ECO:0000256" key="4">
    <source>
        <dbReference type="ARBA" id="ARBA00022729"/>
    </source>
</evidence>
<evidence type="ECO:0000256" key="3">
    <source>
        <dbReference type="ARBA" id="ARBA00022692"/>
    </source>
</evidence>